<evidence type="ECO:0000313" key="2">
    <source>
        <dbReference type="Proteomes" id="UP000001929"/>
    </source>
</evidence>
<dbReference type="InterPro" id="IPR009727">
    <property type="entry name" value="NifT"/>
</dbReference>
<organism evidence="1 2">
    <name type="scientific">Rhodospirillum rubrum (strain ATCC 11170 / ATH 1.1.1 / DSM 467 / LMG 4362 / NCIMB 8255 / S1)</name>
    <dbReference type="NCBI Taxonomy" id="269796"/>
    <lineage>
        <taxon>Bacteria</taxon>
        <taxon>Pseudomonadati</taxon>
        <taxon>Pseudomonadota</taxon>
        <taxon>Alphaproteobacteria</taxon>
        <taxon>Rhodospirillales</taxon>
        <taxon>Rhodospirillaceae</taxon>
        <taxon>Rhodospirillum</taxon>
    </lineage>
</organism>
<dbReference type="KEGG" id="rru:Rru_A0998"/>
<dbReference type="STRING" id="269796.Rru_A0998"/>
<dbReference type="Pfam" id="PF06988">
    <property type="entry name" value="NifT"/>
    <property type="match status" value="1"/>
</dbReference>
<dbReference type="PATRIC" id="fig|269796.9.peg.1053"/>
<proteinExistence type="predicted"/>
<gene>
    <name evidence="1" type="ordered locus">Rru_A0998</name>
</gene>
<name>Q2RVP6_RHORT</name>
<dbReference type="EnsemblBacteria" id="ABC21799">
    <property type="protein sequence ID" value="ABC21799"/>
    <property type="gene ID" value="Rru_A0998"/>
</dbReference>
<dbReference type="Gene3D" id="2.40.50.240">
    <property type="entry name" value="NifT/FixU-like"/>
    <property type="match status" value="1"/>
</dbReference>
<evidence type="ECO:0000313" key="1">
    <source>
        <dbReference type="EMBL" id="ABC21799.1"/>
    </source>
</evidence>
<dbReference type="EMBL" id="CP000230">
    <property type="protein sequence ID" value="ABC21799.1"/>
    <property type="molecule type" value="Genomic_DNA"/>
</dbReference>
<accession>Q2RVP6</accession>
<protein>
    <submittedName>
        <fullName evidence="1">NifT/FixU</fullName>
    </submittedName>
</protein>
<dbReference type="eggNOG" id="COG5554">
    <property type="taxonomic scope" value="Bacteria"/>
</dbReference>
<dbReference type="InterPro" id="IPR024044">
    <property type="entry name" value="NifT/FixU_barrel-like_dom_sf"/>
</dbReference>
<dbReference type="NCBIfam" id="TIGR02934">
    <property type="entry name" value="nifT_nitrog"/>
    <property type="match status" value="1"/>
</dbReference>
<dbReference type="PhylomeDB" id="Q2RVP6"/>
<keyword evidence="2" id="KW-1185">Reference proteome</keyword>
<dbReference type="HOGENOM" id="CLU_195869_1_0_5"/>
<dbReference type="RefSeq" id="WP_011388753.1">
    <property type="nucleotide sequence ID" value="NC_007643.1"/>
</dbReference>
<dbReference type="Proteomes" id="UP000001929">
    <property type="component" value="Chromosome"/>
</dbReference>
<dbReference type="AlphaFoldDB" id="Q2RVP6"/>
<reference evidence="1 2" key="1">
    <citation type="journal article" date="2011" name="Stand. Genomic Sci.">
        <title>Complete genome sequence of Rhodospirillum rubrum type strain (S1).</title>
        <authorList>
            <person name="Munk A.C."/>
            <person name="Copeland A."/>
            <person name="Lucas S."/>
            <person name="Lapidus A."/>
            <person name="Del Rio T.G."/>
            <person name="Barry K."/>
            <person name="Detter J.C."/>
            <person name="Hammon N."/>
            <person name="Israni S."/>
            <person name="Pitluck S."/>
            <person name="Brettin T."/>
            <person name="Bruce D."/>
            <person name="Han C."/>
            <person name="Tapia R."/>
            <person name="Gilna P."/>
            <person name="Schmutz J."/>
            <person name="Larimer F."/>
            <person name="Land M."/>
            <person name="Kyrpides N.C."/>
            <person name="Mavromatis K."/>
            <person name="Richardson P."/>
            <person name="Rohde M."/>
            <person name="Goker M."/>
            <person name="Klenk H.P."/>
            <person name="Zhang Y."/>
            <person name="Roberts G.P."/>
            <person name="Reslewic S."/>
            <person name="Schwartz D.C."/>
        </authorList>
    </citation>
    <scope>NUCLEOTIDE SEQUENCE [LARGE SCALE GENOMIC DNA]</scope>
    <source>
        <strain evidence="2">ATCC 11170 / ATH 1.1.1 / DSM 467 / LMG 4362 / NCIMB 8255 / S1</strain>
    </source>
</reference>
<dbReference type="GO" id="GO:0009399">
    <property type="term" value="P:nitrogen fixation"/>
    <property type="evidence" value="ECO:0007669"/>
    <property type="project" value="InterPro"/>
</dbReference>
<dbReference type="SUPFAM" id="SSF159203">
    <property type="entry name" value="NifT/FixU-like"/>
    <property type="match status" value="1"/>
</dbReference>
<sequence>MKVTIRKRPDGFEAYVAKKDMEEKIVAMEKEGLWGGWVKLANGWTFEMPDNDPETRLPITVEARKISGGED</sequence>